<dbReference type="PANTHER" id="PTHR33495">
    <property type="entry name" value="ANTI-SIGMA FACTOR ANTAGONIST TM_1081-RELATED-RELATED"/>
    <property type="match status" value="1"/>
</dbReference>
<dbReference type="AlphaFoldDB" id="A0A7I7QP42"/>
<accession>A0A7I7QP42</accession>
<dbReference type="InterPro" id="IPR003658">
    <property type="entry name" value="Anti-sigma_ant"/>
</dbReference>
<gene>
    <name evidence="4" type="ORF">MSEDJ_20780</name>
</gene>
<reference evidence="4 5" key="1">
    <citation type="journal article" date="2019" name="Emerg. Microbes Infect.">
        <title>Comprehensive subspecies identification of 175 nontuberculous mycobacteria species based on 7547 genomic profiles.</title>
        <authorList>
            <person name="Matsumoto Y."/>
            <person name="Kinjo T."/>
            <person name="Motooka D."/>
            <person name="Nabeya D."/>
            <person name="Jung N."/>
            <person name="Uechi K."/>
            <person name="Horii T."/>
            <person name="Iida T."/>
            <person name="Fujita J."/>
            <person name="Nakamura S."/>
        </authorList>
    </citation>
    <scope>NUCLEOTIDE SEQUENCE [LARGE SCALE GENOMIC DNA]</scope>
    <source>
        <strain evidence="4 5">JCM 17899</strain>
    </source>
</reference>
<evidence type="ECO:0000256" key="2">
    <source>
        <dbReference type="RuleBase" id="RU003749"/>
    </source>
</evidence>
<dbReference type="RefSeq" id="WP_246231083.1">
    <property type="nucleotide sequence ID" value="NZ_AP022588.1"/>
</dbReference>
<dbReference type="InterPro" id="IPR036513">
    <property type="entry name" value="STAS_dom_sf"/>
</dbReference>
<keyword evidence="5" id="KW-1185">Reference proteome</keyword>
<evidence type="ECO:0000256" key="1">
    <source>
        <dbReference type="ARBA" id="ARBA00009013"/>
    </source>
</evidence>
<dbReference type="NCBIfam" id="TIGR00377">
    <property type="entry name" value="ant_ant_sig"/>
    <property type="match status" value="1"/>
</dbReference>
<dbReference type="Proteomes" id="UP000467193">
    <property type="component" value="Chromosome"/>
</dbReference>
<organism evidence="4 5">
    <name type="scientific">Mycolicibacterium sediminis</name>
    <dbReference type="NCBI Taxonomy" id="1286180"/>
    <lineage>
        <taxon>Bacteria</taxon>
        <taxon>Bacillati</taxon>
        <taxon>Actinomycetota</taxon>
        <taxon>Actinomycetes</taxon>
        <taxon>Mycobacteriales</taxon>
        <taxon>Mycobacteriaceae</taxon>
        <taxon>Mycolicibacterium</taxon>
    </lineage>
</organism>
<dbReference type="EMBL" id="AP022588">
    <property type="protein sequence ID" value="BBY27982.1"/>
    <property type="molecule type" value="Genomic_DNA"/>
</dbReference>
<proteinExistence type="inferred from homology"/>
<dbReference type="Gene3D" id="3.30.750.24">
    <property type="entry name" value="STAS domain"/>
    <property type="match status" value="1"/>
</dbReference>
<dbReference type="SUPFAM" id="SSF52091">
    <property type="entry name" value="SpoIIaa-like"/>
    <property type="match status" value="1"/>
</dbReference>
<dbReference type="CDD" id="cd07043">
    <property type="entry name" value="STAS_anti-anti-sigma_factors"/>
    <property type="match status" value="1"/>
</dbReference>
<feature type="domain" description="STAS" evidence="3">
    <location>
        <begin position="16"/>
        <end position="114"/>
    </location>
</feature>
<comment type="similarity">
    <text evidence="1 2">Belongs to the anti-sigma-factor antagonist family.</text>
</comment>
<name>A0A7I7QP42_9MYCO</name>
<dbReference type="InterPro" id="IPR002645">
    <property type="entry name" value="STAS_dom"/>
</dbReference>
<dbReference type="GO" id="GO:0043856">
    <property type="term" value="F:anti-sigma factor antagonist activity"/>
    <property type="evidence" value="ECO:0007669"/>
    <property type="project" value="InterPro"/>
</dbReference>
<evidence type="ECO:0000259" key="3">
    <source>
        <dbReference type="PROSITE" id="PS50801"/>
    </source>
</evidence>
<evidence type="ECO:0000313" key="4">
    <source>
        <dbReference type="EMBL" id="BBY27982.1"/>
    </source>
</evidence>
<dbReference type="PROSITE" id="PS50801">
    <property type="entry name" value="STAS"/>
    <property type="match status" value="1"/>
</dbReference>
<dbReference type="PANTHER" id="PTHR33495:SF13">
    <property type="entry name" value="ANTI-SIGMA-F FACTOR ANTAGONIST RSFB"/>
    <property type="match status" value="1"/>
</dbReference>
<evidence type="ECO:0000313" key="5">
    <source>
        <dbReference type="Proteomes" id="UP000467193"/>
    </source>
</evidence>
<sequence>MPRDLLTTRVRRLAGDITVLSVDGEIDLATAGILDAAVADATATASHAVVVDLTGVDFMGSAGLRILAQTHERLVPTTFVVVTDRAATRRPIEVTGLTELFSTFATLDAALAAVRRDPDDS</sequence>
<dbReference type="Pfam" id="PF01740">
    <property type="entry name" value="STAS"/>
    <property type="match status" value="1"/>
</dbReference>
<dbReference type="KEGG" id="msei:MSEDJ_20780"/>
<protein>
    <recommendedName>
        <fullName evidence="2">Anti-sigma factor antagonist</fullName>
    </recommendedName>
</protein>